<gene>
    <name evidence="2" type="ORF">SCF082_LOCUS16746</name>
</gene>
<accession>A0ABP0KF45</accession>
<proteinExistence type="predicted"/>
<name>A0ABP0KF45_9DINO</name>
<dbReference type="Gene3D" id="1.25.40.10">
    <property type="entry name" value="Tetratricopeptide repeat domain"/>
    <property type="match status" value="1"/>
</dbReference>
<dbReference type="EMBL" id="CAXAMM010010979">
    <property type="protein sequence ID" value="CAK9024682.1"/>
    <property type="molecule type" value="Genomic_DNA"/>
</dbReference>
<reference evidence="2 3" key="1">
    <citation type="submission" date="2024-02" db="EMBL/GenBank/DDBJ databases">
        <authorList>
            <person name="Chen Y."/>
            <person name="Shah S."/>
            <person name="Dougan E. K."/>
            <person name="Thang M."/>
            <person name="Chan C."/>
        </authorList>
    </citation>
    <scope>NUCLEOTIDE SEQUENCE [LARGE SCALE GENOMIC DNA]</scope>
</reference>
<dbReference type="InterPro" id="IPR011990">
    <property type="entry name" value="TPR-like_helical_dom_sf"/>
</dbReference>
<feature type="region of interest" description="Disordered" evidence="1">
    <location>
        <begin position="176"/>
        <end position="202"/>
    </location>
</feature>
<evidence type="ECO:0000256" key="1">
    <source>
        <dbReference type="SAM" id="MobiDB-lite"/>
    </source>
</evidence>
<evidence type="ECO:0000313" key="3">
    <source>
        <dbReference type="Proteomes" id="UP001642464"/>
    </source>
</evidence>
<evidence type="ECO:0000313" key="2">
    <source>
        <dbReference type="EMBL" id="CAK9024682.1"/>
    </source>
</evidence>
<dbReference type="Proteomes" id="UP001642464">
    <property type="component" value="Unassembled WGS sequence"/>
</dbReference>
<protein>
    <submittedName>
        <fullName evidence="2">Uncharacterized protein</fullName>
    </submittedName>
</protein>
<comment type="caution">
    <text evidence="2">The sequence shown here is derived from an EMBL/GenBank/DDBJ whole genome shotgun (WGS) entry which is preliminary data.</text>
</comment>
<keyword evidence="3" id="KW-1185">Reference proteome</keyword>
<organism evidence="2 3">
    <name type="scientific">Durusdinium trenchii</name>
    <dbReference type="NCBI Taxonomy" id="1381693"/>
    <lineage>
        <taxon>Eukaryota</taxon>
        <taxon>Sar</taxon>
        <taxon>Alveolata</taxon>
        <taxon>Dinophyceae</taxon>
        <taxon>Suessiales</taxon>
        <taxon>Symbiodiniaceae</taxon>
        <taxon>Durusdinium</taxon>
    </lineage>
</organism>
<sequence>MSLTVESAGWTWANGTYVAVSTHEDQAVYKNPHGFLLSYELDSTWQGWVLGFAGHPLYAAPVCTGPWRVVPGWGKEPPPTVALTADAVDLAASCRADASADVRAAANVDAEEARATAAWNLDRAVDALAREDWSSLEEHLSCASKGLAGEAEDSALQVELRALQCAAVEGRMGALEGDDADQGLQEPKGVTEATEADGGRPRALTKAAEAMKEGDRSREEGHIFKADEWYSAGLRMLSSFDATADTLRCSLLLKRAQVLQQKWQHKEVLTDCRSALEICTDDKRQELQLLAAEACKSLHDKANDTGEATTSHWMQLAVRYLESATGPGDHALQRRLRSWRRQLPPRPQPVPMPPFDWSTVPMAEKARYFGDIRRDDD</sequence>